<evidence type="ECO:0000256" key="1">
    <source>
        <dbReference type="SAM" id="MobiDB-lite"/>
    </source>
</evidence>
<reference evidence="2" key="1">
    <citation type="submission" date="2015-04" db="UniProtKB">
        <authorList>
            <consortium name="EnsemblPlants"/>
        </authorList>
    </citation>
    <scope>IDENTIFICATION</scope>
</reference>
<organism evidence="2">
    <name type="scientific">Oryza meridionalis</name>
    <dbReference type="NCBI Taxonomy" id="40149"/>
    <lineage>
        <taxon>Eukaryota</taxon>
        <taxon>Viridiplantae</taxon>
        <taxon>Streptophyta</taxon>
        <taxon>Embryophyta</taxon>
        <taxon>Tracheophyta</taxon>
        <taxon>Spermatophyta</taxon>
        <taxon>Magnoliopsida</taxon>
        <taxon>Liliopsida</taxon>
        <taxon>Poales</taxon>
        <taxon>Poaceae</taxon>
        <taxon>BOP clade</taxon>
        <taxon>Oryzoideae</taxon>
        <taxon>Oryzeae</taxon>
        <taxon>Oryzinae</taxon>
        <taxon>Oryza</taxon>
    </lineage>
</organism>
<evidence type="ECO:0000313" key="3">
    <source>
        <dbReference type="Proteomes" id="UP000008021"/>
    </source>
</evidence>
<reference evidence="2" key="2">
    <citation type="submission" date="2018-05" db="EMBL/GenBank/DDBJ databases">
        <title>OmerRS3 (Oryza meridionalis Reference Sequence Version 3).</title>
        <authorList>
            <person name="Zhang J."/>
            <person name="Kudrna D."/>
            <person name="Lee S."/>
            <person name="Talag J."/>
            <person name="Welchert J."/>
            <person name="Wing R.A."/>
        </authorList>
    </citation>
    <scope>NUCLEOTIDE SEQUENCE [LARGE SCALE GENOMIC DNA]</scope>
    <source>
        <strain evidence="2">cv. OR44</strain>
    </source>
</reference>
<keyword evidence="3" id="KW-1185">Reference proteome</keyword>
<accession>A0A0E0F7K1</accession>
<protein>
    <submittedName>
        <fullName evidence="2">Uncharacterized protein</fullName>
    </submittedName>
</protein>
<evidence type="ECO:0000313" key="2">
    <source>
        <dbReference type="EnsemblPlants" id="OMERI11G16010.3"/>
    </source>
</evidence>
<feature type="region of interest" description="Disordered" evidence="1">
    <location>
        <begin position="59"/>
        <end position="118"/>
    </location>
</feature>
<feature type="region of interest" description="Disordered" evidence="1">
    <location>
        <begin position="1"/>
        <end position="42"/>
    </location>
</feature>
<sequence length="149" mass="15759">MPSCERGGRRSGGGVQARRPAKRWRQAGERAAADEAEWSGGGVTLPASAGVVAARATFSTHSANPAEPLDQRRRHITTRKREGADMVSMTCGAHVGPTLSQPPRGIKSGSKPPRDLLPLLATPVAPALRIRASQSSVNNKAPAIVERKR</sequence>
<proteinExistence type="predicted"/>
<name>A0A0E0F7K1_9ORYZ</name>
<dbReference type="AlphaFoldDB" id="A0A0E0F7K1"/>
<dbReference type="Gramene" id="OMERI11G16010.3">
    <property type="protein sequence ID" value="OMERI11G16010.3"/>
    <property type="gene ID" value="OMERI11G16010"/>
</dbReference>
<dbReference type="EnsemblPlants" id="OMERI11G16010.3">
    <property type="protein sequence ID" value="OMERI11G16010.3"/>
    <property type="gene ID" value="OMERI11G16010"/>
</dbReference>
<dbReference type="Proteomes" id="UP000008021">
    <property type="component" value="Chromosome 11"/>
</dbReference>